<proteinExistence type="predicted"/>
<evidence type="ECO:0000313" key="2">
    <source>
        <dbReference type="EMBL" id="SVA11169.1"/>
    </source>
</evidence>
<sequence>MVLTTTLLAATNGLLDLDESTRGSAAGPCQSAALPGEDNPQPEEDYPIFVAGSLHPTEATRGFQL</sequence>
<dbReference type="AlphaFoldDB" id="A0A381T605"/>
<reference evidence="2" key="1">
    <citation type="submission" date="2018-05" db="EMBL/GenBank/DDBJ databases">
        <authorList>
            <person name="Lanie J.A."/>
            <person name="Ng W.-L."/>
            <person name="Kazmierczak K.M."/>
            <person name="Andrzejewski T.M."/>
            <person name="Davidsen T.M."/>
            <person name="Wayne K.J."/>
            <person name="Tettelin H."/>
            <person name="Glass J.I."/>
            <person name="Rusch D."/>
            <person name="Podicherti R."/>
            <person name="Tsui H.-C.T."/>
            <person name="Winkler M.E."/>
        </authorList>
    </citation>
    <scope>NUCLEOTIDE SEQUENCE</scope>
</reference>
<feature type="region of interest" description="Disordered" evidence="1">
    <location>
        <begin position="17"/>
        <end position="47"/>
    </location>
</feature>
<gene>
    <name evidence="2" type="ORF">METZ01_LOCUS64023</name>
</gene>
<accession>A0A381T605</accession>
<name>A0A381T605_9ZZZZ</name>
<dbReference type="EMBL" id="UINC01004023">
    <property type="protein sequence ID" value="SVA11169.1"/>
    <property type="molecule type" value="Genomic_DNA"/>
</dbReference>
<protein>
    <submittedName>
        <fullName evidence="2">Uncharacterized protein</fullName>
    </submittedName>
</protein>
<evidence type="ECO:0000256" key="1">
    <source>
        <dbReference type="SAM" id="MobiDB-lite"/>
    </source>
</evidence>
<organism evidence="2">
    <name type="scientific">marine metagenome</name>
    <dbReference type="NCBI Taxonomy" id="408172"/>
    <lineage>
        <taxon>unclassified sequences</taxon>
        <taxon>metagenomes</taxon>
        <taxon>ecological metagenomes</taxon>
    </lineage>
</organism>